<evidence type="ECO:0000256" key="1">
    <source>
        <dbReference type="SAM" id="SignalP"/>
    </source>
</evidence>
<keyword evidence="1" id="KW-0732">Signal</keyword>
<gene>
    <name evidence="2" type="ORF">BDW02DRAFT_282815</name>
</gene>
<evidence type="ECO:0000313" key="3">
    <source>
        <dbReference type="Proteomes" id="UP000800040"/>
    </source>
</evidence>
<accession>A0A6A5KI33</accession>
<name>A0A6A5KI33_9PLEO</name>
<dbReference type="AlphaFoldDB" id="A0A6A5KI33"/>
<dbReference type="EMBL" id="ML975285">
    <property type="protein sequence ID" value="KAF1835589.1"/>
    <property type="molecule type" value="Genomic_DNA"/>
</dbReference>
<proteinExistence type="predicted"/>
<feature type="signal peptide" evidence="1">
    <location>
        <begin position="1"/>
        <end position="22"/>
    </location>
</feature>
<feature type="chain" id="PRO_5025386108" evidence="1">
    <location>
        <begin position="23"/>
        <end position="110"/>
    </location>
</feature>
<evidence type="ECO:0000313" key="2">
    <source>
        <dbReference type="EMBL" id="KAF1835589.1"/>
    </source>
</evidence>
<keyword evidence="3" id="KW-1185">Reference proteome</keyword>
<dbReference type="Proteomes" id="UP000800040">
    <property type="component" value="Unassembled WGS sequence"/>
</dbReference>
<protein>
    <submittedName>
        <fullName evidence="2">Uncharacterized protein</fullName>
    </submittedName>
</protein>
<sequence>MYPHTPTTLTILLLYTPTTIHTTPTPQTLTAPSTTCPTSNTCGLLTYTQNRATNFGPGLCQQIPNPSQVTSIYVADCSCWFLRYDRYLSYSVSFPIPVLFWGGQEQGGRV</sequence>
<reference evidence="2" key="1">
    <citation type="submission" date="2020-01" db="EMBL/GenBank/DDBJ databases">
        <authorList>
            <consortium name="DOE Joint Genome Institute"/>
            <person name="Haridas S."/>
            <person name="Albert R."/>
            <person name="Binder M."/>
            <person name="Bloem J."/>
            <person name="Labutti K."/>
            <person name="Salamov A."/>
            <person name="Andreopoulos B."/>
            <person name="Baker S.E."/>
            <person name="Barry K."/>
            <person name="Bills G."/>
            <person name="Bluhm B.H."/>
            <person name="Cannon C."/>
            <person name="Castanera R."/>
            <person name="Culley D.E."/>
            <person name="Daum C."/>
            <person name="Ezra D."/>
            <person name="Gonzalez J.B."/>
            <person name="Henrissat B."/>
            <person name="Kuo A."/>
            <person name="Liang C."/>
            <person name="Lipzen A."/>
            <person name="Lutzoni F."/>
            <person name="Magnuson J."/>
            <person name="Mondo S."/>
            <person name="Nolan M."/>
            <person name="Ohm R."/>
            <person name="Pangilinan J."/>
            <person name="Park H.-J."/>
            <person name="Ramirez L."/>
            <person name="Alfaro M."/>
            <person name="Sun H."/>
            <person name="Tritt A."/>
            <person name="Yoshinaga Y."/>
            <person name="Zwiers L.-H."/>
            <person name="Turgeon B.G."/>
            <person name="Goodwin S.B."/>
            <person name="Spatafora J.W."/>
            <person name="Crous P.W."/>
            <person name="Grigoriev I.V."/>
        </authorList>
    </citation>
    <scope>NUCLEOTIDE SEQUENCE</scope>
    <source>
        <strain evidence="2">P77</strain>
    </source>
</reference>
<organism evidence="2 3">
    <name type="scientific">Decorospora gaudefroyi</name>
    <dbReference type="NCBI Taxonomy" id="184978"/>
    <lineage>
        <taxon>Eukaryota</taxon>
        <taxon>Fungi</taxon>
        <taxon>Dikarya</taxon>
        <taxon>Ascomycota</taxon>
        <taxon>Pezizomycotina</taxon>
        <taxon>Dothideomycetes</taxon>
        <taxon>Pleosporomycetidae</taxon>
        <taxon>Pleosporales</taxon>
        <taxon>Pleosporineae</taxon>
        <taxon>Pleosporaceae</taxon>
        <taxon>Decorospora</taxon>
    </lineage>
</organism>